<comment type="caution">
    <text evidence="3">The sequence shown here is derived from an EMBL/GenBank/DDBJ whole genome shotgun (WGS) entry which is preliminary data.</text>
</comment>
<protein>
    <submittedName>
        <fullName evidence="3">Uncharacterized protein</fullName>
    </submittedName>
</protein>
<organism evidence="3 4">
    <name type="scientific">Yersinia frederiksenii ATCC 33641</name>
    <dbReference type="NCBI Taxonomy" id="349966"/>
    <lineage>
        <taxon>Bacteria</taxon>
        <taxon>Pseudomonadati</taxon>
        <taxon>Pseudomonadota</taxon>
        <taxon>Gammaproteobacteria</taxon>
        <taxon>Enterobacterales</taxon>
        <taxon>Yersiniaceae</taxon>
        <taxon>Yersinia</taxon>
    </lineage>
</organism>
<proteinExistence type="predicted"/>
<evidence type="ECO:0000256" key="1">
    <source>
        <dbReference type="SAM" id="MobiDB-lite"/>
    </source>
</evidence>
<dbReference type="EMBL" id="JPPS01000008">
    <property type="protein sequence ID" value="KGA44565.1"/>
    <property type="molecule type" value="Genomic_DNA"/>
</dbReference>
<dbReference type="Proteomes" id="UP000029430">
    <property type="component" value="Unassembled WGS sequence"/>
</dbReference>
<feature type="signal peptide" evidence="2">
    <location>
        <begin position="1"/>
        <end position="24"/>
    </location>
</feature>
<reference evidence="3 4" key="1">
    <citation type="submission" date="2014-07" db="EMBL/GenBank/DDBJ databases">
        <authorList>
            <person name="Bishop-Lilly K.A."/>
            <person name="Broomall S.M."/>
            <person name="Chain P.S."/>
            <person name="Chertkov O."/>
            <person name="Coyne S.R."/>
            <person name="Daligault H.E."/>
            <person name="Davenport K.W."/>
            <person name="Erkkila T."/>
            <person name="Frey K.G."/>
            <person name="Gibbons H.S."/>
            <person name="Gu W."/>
            <person name="Jaissle J."/>
            <person name="Johnson S.L."/>
            <person name="Koroleva G.I."/>
            <person name="Ladner J.T."/>
            <person name="Lo C.-C."/>
            <person name="Minogue T.D."/>
            <person name="Munk C."/>
            <person name="Palacios G.F."/>
            <person name="Redden C.L."/>
            <person name="Rosenzweig C.N."/>
            <person name="Scholz M.B."/>
            <person name="Teshima H."/>
            <person name="Xu Y."/>
        </authorList>
    </citation>
    <scope>NUCLEOTIDE SEQUENCE [LARGE SCALE GENOMIC DNA]</scope>
    <source>
        <strain evidence="3 4">ATCC 33641</strain>
    </source>
</reference>
<gene>
    <name evidence="3" type="ORF">DJ58_3243</name>
</gene>
<feature type="compositionally biased region" description="Basic and acidic residues" evidence="1">
    <location>
        <begin position="66"/>
        <end position="83"/>
    </location>
</feature>
<feature type="chain" id="PRO_5046855837" evidence="2">
    <location>
        <begin position="25"/>
        <end position="120"/>
    </location>
</feature>
<sequence length="120" mass="13769">MKRNFILLSFICITALSTPVTTSADYSYHAEIPKDSKVSPDYLEKRKALGSVVPDADSWQRQLDEEKARMDAETARREAEKQAKCQQQEYLSRRRADNGKYQYYTPDPCAGRVGIEIPVY</sequence>
<evidence type="ECO:0000256" key="2">
    <source>
        <dbReference type="SAM" id="SignalP"/>
    </source>
</evidence>
<dbReference type="GeneID" id="57907105"/>
<evidence type="ECO:0000313" key="4">
    <source>
        <dbReference type="Proteomes" id="UP000029430"/>
    </source>
</evidence>
<dbReference type="RefSeq" id="WP_032910861.1">
    <property type="nucleotide sequence ID" value="NZ_AALE02000009.1"/>
</dbReference>
<evidence type="ECO:0000313" key="3">
    <source>
        <dbReference type="EMBL" id="KGA44565.1"/>
    </source>
</evidence>
<keyword evidence="4" id="KW-1185">Reference proteome</keyword>
<accession>A0ABR4VXF9</accession>
<name>A0ABR4VXF9_YERFR</name>
<feature type="region of interest" description="Disordered" evidence="1">
    <location>
        <begin position="66"/>
        <end position="91"/>
    </location>
</feature>
<keyword evidence="2" id="KW-0732">Signal</keyword>